<dbReference type="AlphaFoldDB" id="A0AAD7VU55"/>
<gene>
    <name evidence="1" type="ORF">POJ06DRAFT_247604</name>
</gene>
<evidence type="ECO:0000313" key="1">
    <source>
        <dbReference type="EMBL" id="KAJ8101681.1"/>
    </source>
</evidence>
<keyword evidence="2" id="KW-1185">Reference proteome</keyword>
<protein>
    <submittedName>
        <fullName evidence="1">Uncharacterized protein</fullName>
    </submittedName>
</protein>
<organism evidence="1 2">
    <name type="scientific">Lipomyces tetrasporus</name>
    <dbReference type="NCBI Taxonomy" id="54092"/>
    <lineage>
        <taxon>Eukaryota</taxon>
        <taxon>Fungi</taxon>
        <taxon>Dikarya</taxon>
        <taxon>Ascomycota</taxon>
        <taxon>Saccharomycotina</taxon>
        <taxon>Lipomycetes</taxon>
        <taxon>Lipomycetales</taxon>
        <taxon>Lipomycetaceae</taxon>
        <taxon>Lipomyces</taxon>
    </lineage>
</organism>
<name>A0AAD7VU55_9ASCO</name>
<evidence type="ECO:0000313" key="2">
    <source>
        <dbReference type="Proteomes" id="UP001217417"/>
    </source>
</evidence>
<dbReference type="EMBL" id="JARPMG010000003">
    <property type="protein sequence ID" value="KAJ8101681.1"/>
    <property type="molecule type" value="Genomic_DNA"/>
</dbReference>
<accession>A0AAD7VU55</accession>
<sequence length="106" mass="11778">MALALLYSSRIYQMLAPFVAIGVQTSTSSLPIRLQSNGPRKLESGVPWYPRITWPMLHGKLGLGVLQCRILLKDSSLLGYCESWDKANLCDSRTHCENELLPTSLG</sequence>
<dbReference type="GeneID" id="80882084"/>
<dbReference type="Proteomes" id="UP001217417">
    <property type="component" value="Unassembled WGS sequence"/>
</dbReference>
<feature type="non-terminal residue" evidence="1">
    <location>
        <position position="1"/>
    </location>
</feature>
<comment type="caution">
    <text evidence="1">The sequence shown here is derived from an EMBL/GenBank/DDBJ whole genome shotgun (WGS) entry which is preliminary data.</text>
</comment>
<dbReference type="RefSeq" id="XP_056045131.1">
    <property type="nucleotide sequence ID" value="XM_056186918.1"/>
</dbReference>
<reference evidence="1" key="1">
    <citation type="submission" date="2023-03" db="EMBL/GenBank/DDBJ databases">
        <title>Near-Complete genome sequence of Lipomyces tetrasporous NRRL Y-64009, an oleaginous yeast capable of growing on lignocellulosic hydrolysates.</title>
        <authorList>
            <consortium name="Lawrence Berkeley National Laboratory"/>
            <person name="Jagtap S.S."/>
            <person name="Liu J.-J."/>
            <person name="Walukiewicz H.E."/>
            <person name="Pangilinan J."/>
            <person name="Lipzen A."/>
            <person name="Ahrendt S."/>
            <person name="Koriabine M."/>
            <person name="Cobaugh K."/>
            <person name="Salamov A."/>
            <person name="Yoshinaga Y."/>
            <person name="Ng V."/>
            <person name="Daum C."/>
            <person name="Grigoriev I.V."/>
            <person name="Slininger P.J."/>
            <person name="Dien B.S."/>
            <person name="Jin Y.-S."/>
            <person name="Rao C.V."/>
        </authorList>
    </citation>
    <scope>NUCLEOTIDE SEQUENCE</scope>
    <source>
        <strain evidence="1">NRRL Y-64009</strain>
    </source>
</reference>
<proteinExistence type="predicted"/>